<dbReference type="Gene3D" id="1.10.1040.10">
    <property type="entry name" value="N-(1-d-carboxylethyl)-l-norvaline Dehydrogenase, domain 2"/>
    <property type="match status" value="1"/>
</dbReference>
<dbReference type="OrthoDB" id="3609at2759"/>
<dbReference type="Pfam" id="PF02558">
    <property type="entry name" value="ApbA"/>
    <property type="match status" value="1"/>
</dbReference>
<dbReference type="InterPro" id="IPR013752">
    <property type="entry name" value="KPA_reductase"/>
</dbReference>
<name>A0A4Q9MB61_9APHY</name>
<feature type="domain" description="Ketopantoate reductase N-terminal" evidence="1">
    <location>
        <begin position="9"/>
        <end position="174"/>
    </location>
</feature>
<feature type="domain" description="Ketopantoate reductase C-terminal" evidence="2">
    <location>
        <begin position="317"/>
        <end position="389"/>
    </location>
</feature>
<dbReference type="Pfam" id="PF08546">
    <property type="entry name" value="ApbA_C"/>
    <property type="match status" value="1"/>
</dbReference>
<dbReference type="InterPro" id="IPR008927">
    <property type="entry name" value="6-PGluconate_DH-like_C_sf"/>
</dbReference>
<evidence type="ECO:0000259" key="1">
    <source>
        <dbReference type="Pfam" id="PF02558"/>
    </source>
</evidence>
<evidence type="ECO:0000313" key="3">
    <source>
        <dbReference type="EMBL" id="TBU23142.1"/>
    </source>
</evidence>
<dbReference type="SUPFAM" id="SSF48179">
    <property type="entry name" value="6-phosphogluconate dehydrogenase C-terminal domain-like"/>
    <property type="match status" value="1"/>
</dbReference>
<dbReference type="Proteomes" id="UP000292957">
    <property type="component" value="Unassembled WGS sequence"/>
</dbReference>
<dbReference type="InterPro" id="IPR013328">
    <property type="entry name" value="6PGD_dom2"/>
</dbReference>
<dbReference type="GO" id="GO:0005737">
    <property type="term" value="C:cytoplasm"/>
    <property type="evidence" value="ECO:0007669"/>
    <property type="project" value="TreeGrafter"/>
</dbReference>
<dbReference type="AlphaFoldDB" id="A0A4Q9MB61"/>
<sequence length="401" mass="44034">MTTHAIKDVLLIGYGAVGAVYSFILKNNGRARVTVVARSNYEAVRANGMNLHSRKYGDHPGWRPDRLFPKISDALDRPYSYVVLATKAIPEIQTTPALLAPLLSPPYCDIHPQPTYVLFQNGLNVEVALYDALKKLKPQEEPRIISTAVWIGTGLTEKNTVEHNEFDRVSLGVYRPPSTSPVAENTPAEADLLAAFSDIIAHGGSETTIVHEIQRVKFAKNMWNGVLGASSALARHSLREFFRPPHLEPGYTGPQPEAPTMTADQIERQGASQKATVSIPHASEAIGAYSIPFLYDTLSEVYDLGTVLYPPSESGAVKGLDPDLVNRTLANTARLHARPDSTHLPSMLMDVQAGRPMEVEHVVGEVVRMGRRAGVSMPRMEALYALLLVMQNQFLRKQRGA</sequence>
<dbReference type="PANTHER" id="PTHR21708:SF43">
    <property type="entry name" value="KETOPANTOATE REDUCTASE C-TERMINAL DOMAIN-CONTAINING PROTEIN"/>
    <property type="match status" value="1"/>
</dbReference>
<evidence type="ECO:0000259" key="2">
    <source>
        <dbReference type="Pfam" id="PF08546"/>
    </source>
</evidence>
<dbReference type="InterPro" id="IPR013332">
    <property type="entry name" value="KPR_N"/>
</dbReference>
<organism evidence="3">
    <name type="scientific">Dichomitus squalens</name>
    <dbReference type="NCBI Taxonomy" id="114155"/>
    <lineage>
        <taxon>Eukaryota</taxon>
        <taxon>Fungi</taxon>
        <taxon>Dikarya</taxon>
        <taxon>Basidiomycota</taxon>
        <taxon>Agaricomycotina</taxon>
        <taxon>Agaricomycetes</taxon>
        <taxon>Polyporales</taxon>
        <taxon>Polyporaceae</taxon>
        <taxon>Dichomitus</taxon>
    </lineage>
</organism>
<proteinExistence type="predicted"/>
<dbReference type="EMBL" id="ML143514">
    <property type="protein sequence ID" value="TBU23142.1"/>
    <property type="molecule type" value="Genomic_DNA"/>
</dbReference>
<accession>A0A4Q9MB61</accession>
<gene>
    <name evidence="3" type="ORF">BD311DRAFT_97262</name>
</gene>
<reference evidence="3" key="1">
    <citation type="submission" date="2019-01" db="EMBL/GenBank/DDBJ databases">
        <title>Draft genome sequences of three monokaryotic isolates of the white-rot basidiomycete fungus Dichomitus squalens.</title>
        <authorList>
            <consortium name="DOE Joint Genome Institute"/>
            <person name="Lopez S.C."/>
            <person name="Andreopoulos B."/>
            <person name="Pangilinan J."/>
            <person name="Lipzen A."/>
            <person name="Riley R."/>
            <person name="Ahrendt S."/>
            <person name="Ng V."/>
            <person name="Barry K."/>
            <person name="Daum C."/>
            <person name="Grigoriev I.V."/>
            <person name="Hilden K.S."/>
            <person name="Makela M.R."/>
            <person name="de Vries R.P."/>
        </authorList>
    </citation>
    <scope>NUCLEOTIDE SEQUENCE [LARGE SCALE GENOMIC DNA]</scope>
    <source>
        <strain evidence="3">OM18370.1</strain>
    </source>
</reference>
<dbReference type="Gene3D" id="3.40.50.720">
    <property type="entry name" value="NAD(P)-binding Rossmann-like Domain"/>
    <property type="match status" value="1"/>
</dbReference>
<dbReference type="PANTHER" id="PTHR21708">
    <property type="entry name" value="PROBABLE 2-DEHYDROPANTOATE 2-REDUCTASE"/>
    <property type="match status" value="1"/>
</dbReference>
<dbReference type="InterPro" id="IPR051402">
    <property type="entry name" value="KPR-Related"/>
</dbReference>
<protein>
    <submittedName>
        <fullName evidence="3">Ketopantoate reductase PanE/ApbA C terminal-domain-containing protein</fullName>
    </submittedName>
</protein>